<accession>A0AAE0PJW5</accession>
<name>A0AAE0PJW5_SORBR</name>
<dbReference type="Proteomes" id="UP001281003">
    <property type="component" value="Unassembled WGS sequence"/>
</dbReference>
<feature type="region of interest" description="Disordered" evidence="2">
    <location>
        <begin position="1"/>
        <end position="22"/>
    </location>
</feature>
<organism evidence="4 5">
    <name type="scientific">Sordaria brevicollis</name>
    <dbReference type="NCBI Taxonomy" id="83679"/>
    <lineage>
        <taxon>Eukaryota</taxon>
        <taxon>Fungi</taxon>
        <taxon>Dikarya</taxon>
        <taxon>Ascomycota</taxon>
        <taxon>Pezizomycotina</taxon>
        <taxon>Sordariomycetes</taxon>
        <taxon>Sordariomycetidae</taxon>
        <taxon>Sordariales</taxon>
        <taxon>Sordariaceae</taxon>
        <taxon>Sordaria</taxon>
    </lineage>
</organism>
<dbReference type="SMART" id="SM00355">
    <property type="entry name" value="ZnF_C2H2"/>
    <property type="match status" value="2"/>
</dbReference>
<comment type="caution">
    <text evidence="4">The sequence shown here is derived from an EMBL/GenBank/DDBJ whole genome shotgun (WGS) entry which is preliminary data.</text>
</comment>
<feature type="region of interest" description="Disordered" evidence="2">
    <location>
        <begin position="39"/>
        <end position="65"/>
    </location>
</feature>
<protein>
    <recommendedName>
        <fullName evidence="3">C2H2-type domain-containing protein</fullName>
    </recommendedName>
</protein>
<keyword evidence="1" id="KW-0862">Zinc</keyword>
<dbReference type="PROSITE" id="PS00028">
    <property type="entry name" value="ZINC_FINGER_C2H2_1"/>
    <property type="match status" value="1"/>
</dbReference>
<feature type="compositionally biased region" description="Basic and acidic residues" evidence="2">
    <location>
        <begin position="9"/>
        <end position="21"/>
    </location>
</feature>
<proteinExistence type="predicted"/>
<sequence length="159" mass="16984">MIPIWQDPSDDHDNHNKHAGDAIHAGPLAEDSIVISGQPLVHPTPAVGGSSSSPTRSKSSEVLTSAPADVAVSHAAIPKLFTCDHCDSISAKTPRDFNRHLATKKHRKNATKAGNNQVALEDLQPSASGTVFRCPVASCGQAYSRKDNLWRHIAAMHDI</sequence>
<dbReference type="EMBL" id="JAUTDP010000002">
    <property type="protein sequence ID" value="KAK3401330.1"/>
    <property type="molecule type" value="Genomic_DNA"/>
</dbReference>
<dbReference type="Gene3D" id="3.30.160.60">
    <property type="entry name" value="Classic Zinc Finger"/>
    <property type="match status" value="1"/>
</dbReference>
<evidence type="ECO:0000256" key="1">
    <source>
        <dbReference type="PROSITE-ProRule" id="PRU00042"/>
    </source>
</evidence>
<keyword evidence="5" id="KW-1185">Reference proteome</keyword>
<dbReference type="GO" id="GO:0008270">
    <property type="term" value="F:zinc ion binding"/>
    <property type="evidence" value="ECO:0007669"/>
    <property type="project" value="UniProtKB-KW"/>
</dbReference>
<reference evidence="4" key="2">
    <citation type="submission" date="2023-07" db="EMBL/GenBank/DDBJ databases">
        <authorList>
            <consortium name="Lawrence Berkeley National Laboratory"/>
            <person name="Haridas S."/>
            <person name="Hensen N."/>
            <person name="Bonometti L."/>
            <person name="Westerberg I."/>
            <person name="Brannstrom I.O."/>
            <person name="Guillou S."/>
            <person name="Cros-Aarteil S."/>
            <person name="Calhoun S."/>
            <person name="Kuo A."/>
            <person name="Mondo S."/>
            <person name="Pangilinan J."/>
            <person name="Riley R."/>
            <person name="LaButti K."/>
            <person name="Andreopoulos B."/>
            <person name="Lipzen A."/>
            <person name="Chen C."/>
            <person name="Yanf M."/>
            <person name="Daum C."/>
            <person name="Ng V."/>
            <person name="Clum A."/>
            <person name="Steindorff A."/>
            <person name="Ohm R."/>
            <person name="Martin F."/>
            <person name="Silar P."/>
            <person name="Natvig D."/>
            <person name="Lalanne C."/>
            <person name="Gautier V."/>
            <person name="Ament-velasquez S.L."/>
            <person name="Kruys A."/>
            <person name="Hutchinson M.I."/>
            <person name="Powell A.J."/>
            <person name="Barry K."/>
            <person name="Miller A.N."/>
            <person name="Grigoriev I.V."/>
            <person name="Debuchy R."/>
            <person name="Gladieux P."/>
            <person name="Thoren M.H."/>
            <person name="Johannesson H."/>
        </authorList>
    </citation>
    <scope>NUCLEOTIDE SEQUENCE</scope>
    <source>
        <strain evidence="4">FGSC 1904</strain>
    </source>
</reference>
<dbReference type="PROSITE" id="PS50157">
    <property type="entry name" value="ZINC_FINGER_C2H2_2"/>
    <property type="match status" value="1"/>
</dbReference>
<feature type="domain" description="C2H2-type" evidence="3">
    <location>
        <begin position="132"/>
        <end position="159"/>
    </location>
</feature>
<evidence type="ECO:0000256" key="2">
    <source>
        <dbReference type="SAM" id="MobiDB-lite"/>
    </source>
</evidence>
<evidence type="ECO:0000259" key="3">
    <source>
        <dbReference type="PROSITE" id="PS50157"/>
    </source>
</evidence>
<dbReference type="AlphaFoldDB" id="A0AAE0PJW5"/>
<keyword evidence="1" id="KW-0479">Metal-binding</keyword>
<keyword evidence="1" id="KW-0863">Zinc-finger</keyword>
<reference evidence="4" key="1">
    <citation type="journal article" date="2023" name="Mol. Phylogenet. Evol.">
        <title>Genome-scale phylogeny and comparative genomics of the fungal order Sordariales.</title>
        <authorList>
            <person name="Hensen N."/>
            <person name="Bonometti L."/>
            <person name="Westerberg I."/>
            <person name="Brannstrom I.O."/>
            <person name="Guillou S."/>
            <person name="Cros-Aarteil S."/>
            <person name="Calhoun S."/>
            <person name="Haridas S."/>
            <person name="Kuo A."/>
            <person name="Mondo S."/>
            <person name="Pangilinan J."/>
            <person name="Riley R."/>
            <person name="LaButti K."/>
            <person name="Andreopoulos B."/>
            <person name="Lipzen A."/>
            <person name="Chen C."/>
            <person name="Yan M."/>
            <person name="Daum C."/>
            <person name="Ng V."/>
            <person name="Clum A."/>
            <person name="Steindorff A."/>
            <person name="Ohm R.A."/>
            <person name="Martin F."/>
            <person name="Silar P."/>
            <person name="Natvig D.O."/>
            <person name="Lalanne C."/>
            <person name="Gautier V."/>
            <person name="Ament-Velasquez S.L."/>
            <person name="Kruys A."/>
            <person name="Hutchinson M.I."/>
            <person name="Powell A.J."/>
            <person name="Barry K."/>
            <person name="Miller A.N."/>
            <person name="Grigoriev I.V."/>
            <person name="Debuchy R."/>
            <person name="Gladieux P."/>
            <person name="Hiltunen Thoren M."/>
            <person name="Johannesson H."/>
        </authorList>
    </citation>
    <scope>NUCLEOTIDE SEQUENCE</scope>
    <source>
        <strain evidence="4">FGSC 1904</strain>
    </source>
</reference>
<gene>
    <name evidence="4" type="ORF">B0T20DRAFT_401507</name>
</gene>
<evidence type="ECO:0000313" key="5">
    <source>
        <dbReference type="Proteomes" id="UP001281003"/>
    </source>
</evidence>
<evidence type="ECO:0000313" key="4">
    <source>
        <dbReference type="EMBL" id="KAK3401330.1"/>
    </source>
</evidence>
<dbReference type="InterPro" id="IPR013087">
    <property type="entry name" value="Znf_C2H2_type"/>
</dbReference>
<dbReference type="Pfam" id="PF00096">
    <property type="entry name" value="zf-C2H2"/>
    <property type="match status" value="1"/>
</dbReference>